<keyword evidence="1 3" id="KW-0853">WD repeat</keyword>
<dbReference type="SMART" id="SM00320">
    <property type="entry name" value="WD40"/>
    <property type="match status" value="2"/>
</dbReference>
<dbReference type="PROSITE" id="PS00678">
    <property type="entry name" value="WD_REPEATS_1"/>
    <property type="match status" value="1"/>
</dbReference>
<dbReference type="EMBL" id="KV442036">
    <property type="protein sequence ID" value="OAQ30174.1"/>
    <property type="molecule type" value="Genomic_DNA"/>
</dbReference>
<proteinExistence type="predicted"/>
<dbReference type="Proteomes" id="UP000078512">
    <property type="component" value="Unassembled WGS sequence"/>
</dbReference>
<feature type="repeat" description="WD" evidence="3">
    <location>
        <begin position="102"/>
        <end position="124"/>
    </location>
</feature>
<evidence type="ECO:0000256" key="2">
    <source>
        <dbReference type="ARBA" id="ARBA00022737"/>
    </source>
</evidence>
<dbReference type="Gene3D" id="2.130.10.10">
    <property type="entry name" value="YVTN repeat-like/Quinoprotein amine dehydrogenase"/>
    <property type="match status" value="1"/>
</dbReference>
<keyword evidence="5" id="KW-1185">Reference proteome</keyword>
<protein>
    <submittedName>
        <fullName evidence="4">Uncharacterized protein</fullName>
    </submittedName>
</protein>
<dbReference type="PROSITE" id="PS50294">
    <property type="entry name" value="WD_REPEATS_REGION"/>
    <property type="match status" value="1"/>
</dbReference>
<dbReference type="InterPro" id="IPR015943">
    <property type="entry name" value="WD40/YVTN_repeat-like_dom_sf"/>
</dbReference>
<name>A0A197K136_9FUNG</name>
<accession>A0A197K136</accession>
<keyword evidence="2" id="KW-0677">Repeat</keyword>
<feature type="repeat" description="WD" evidence="3">
    <location>
        <begin position="40"/>
        <end position="74"/>
    </location>
</feature>
<dbReference type="InterPro" id="IPR036322">
    <property type="entry name" value="WD40_repeat_dom_sf"/>
</dbReference>
<gene>
    <name evidence="4" type="ORF">K457DRAFT_1818855</name>
</gene>
<evidence type="ECO:0000256" key="3">
    <source>
        <dbReference type="PROSITE-ProRule" id="PRU00221"/>
    </source>
</evidence>
<dbReference type="PROSITE" id="PS50082">
    <property type="entry name" value="WD_REPEATS_2"/>
    <property type="match status" value="2"/>
</dbReference>
<evidence type="ECO:0000256" key="1">
    <source>
        <dbReference type="ARBA" id="ARBA00022574"/>
    </source>
</evidence>
<reference evidence="4 5" key="1">
    <citation type="submission" date="2016-05" db="EMBL/GenBank/DDBJ databases">
        <title>Genome sequencing reveals origins of a unique bacterial endosymbiosis in the earliest lineages of terrestrial Fungi.</title>
        <authorList>
            <consortium name="DOE Joint Genome Institute"/>
            <person name="Uehling J."/>
            <person name="Gryganskyi A."/>
            <person name="Hameed K."/>
            <person name="Tschaplinski T."/>
            <person name="Misztal P."/>
            <person name="Wu S."/>
            <person name="Desiro A."/>
            <person name="Vande Pol N."/>
            <person name="Du Z.-Y."/>
            <person name="Zienkiewicz A."/>
            <person name="Zienkiewicz K."/>
            <person name="Morin E."/>
            <person name="Tisserant E."/>
            <person name="Splivallo R."/>
            <person name="Hainaut M."/>
            <person name="Henrissat B."/>
            <person name="Ohm R."/>
            <person name="Kuo A."/>
            <person name="Yan J."/>
            <person name="Lipzen A."/>
            <person name="Nolan M."/>
            <person name="Labutti K."/>
            <person name="Barry K."/>
            <person name="Goldstein A."/>
            <person name="Labbe J."/>
            <person name="Schadt C."/>
            <person name="Tuskan G."/>
            <person name="Grigoriev I."/>
            <person name="Martin F."/>
            <person name="Vilgalys R."/>
            <person name="Bonito G."/>
        </authorList>
    </citation>
    <scope>NUCLEOTIDE SEQUENCE [LARGE SCALE GENOMIC DNA]</scope>
    <source>
        <strain evidence="4 5">AG-77</strain>
    </source>
</reference>
<sequence>MAIPDQEYKVISYASHIHQTTCPSPQSARARSSGTFGRVVSGHTQSISRISTSPSENRILSGSVDRTIQVWNMSACDLRVPVSIDHKALAKISYYLGVSYEFATGCQDGSIRVWRVQTGSRSVSVQLVWSTGLDFLVTTGAAIVDTTGLSDANRILLLQRGATNGSSLEEA</sequence>
<dbReference type="InterPro" id="IPR019775">
    <property type="entry name" value="WD40_repeat_CS"/>
</dbReference>
<organism evidence="4 5">
    <name type="scientific">Linnemannia elongata AG-77</name>
    <dbReference type="NCBI Taxonomy" id="1314771"/>
    <lineage>
        <taxon>Eukaryota</taxon>
        <taxon>Fungi</taxon>
        <taxon>Fungi incertae sedis</taxon>
        <taxon>Mucoromycota</taxon>
        <taxon>Mortierellomycotina</taxon>
        <taxon>Mortierellomycetes</taxon>
        <taxon>Mortierellales</taxon>
        <taxon>Mortierellaceae</taxon>
        <taxon>Linnemannia</taxon>
    </lineage>
</organism>
<evidence type="ECO:0000313" key="5">
    <source>
        <dbReference type="Proteomes" id="UP000078512"/>
    </source>
</evidence>
<evidence type="ECO:0000313" key="4">
    <source>
        <dbReference type="EMBL" id="OAQ30174.1"/>
    </source>
</evidence>
<dbReference type="Pfam" id="PF00400">
    <property type="entry name" value="WD40"/>
    <property type="match status" value="2"/>
</dbReference>
<dbReference type="OrthoDB" id="2441436at2759"/>
<dbReference type="AlphaFoldDB" id="A0A197K136"/>
<dbReference type="InterPro" id="IPR001680">
    <property type="entry name" value="WD40_rpt"/>
</dbReference>
<dbReference type="SUPFAM" id="SSF50978">
    <property type="entry name" value="WD40 repeat-like"/>
    <property type="match status" value="1"/>
</dbReference>